<accession>A0A1H8VD03</accession>
<evidence type="ECO:0000313" key="2">
    <source>
        <dbReference type="EMBL" id="SEP12748.1"/>
    </source>
</evidence>
<keyword evidence="1" id="KW-0732">Signal</keyword>
<evidence type="ECO:0000256" key="1">
    <source>
        <dbReference type="SAM" id="SignalP"/>
    </source>
</evidence>
<dbReference type="EMBL" id="FOEG01000011">
    <property type="protein sequence ID" value="SEP12748.1"/>
    <property type="molecule type" value="Genomic_DNA"/>
</dbReference>
<gene>
    <name evidence="2" type="ORF">SAMN04488052_11133</name>
</gene>
<dbReference type="RefSeq" id="WP_091645874.1">
    <property type="nucleotide sequence ID" value="NZ_FOEG01000011.1"/>
</dbReference>
<protein>
    <recommendedName>
        <fullName evidence="4">DUF4878 domain-containing protein</fullName>
    </recommendedName>
</protein>
<dbReference type="AlphaFoldDB" id="A0A1H8VD03"/>
<evidence type="ECO:0008006" key="4">
    <source>
        <dbReference type="Google" id="ProtNLM"/>
    </source>
</evidence>
<feature type="chain" id="PRO_5011599817" description="DUF4878 domain-containing protein" evidence="1">
    <location>
        <begin position="21"/>
        <end position="145"/>
    </location>
</feature>
<organism evidence="2 3">
    <name type="scientific">Aquisalimonas asiatica</name>
    <dbReference type="NCBI Taxonomy" id="406100"/>
    <lineage>
        <taxon>Bacteria</taxon>
        <taxon>Pseudomonadati</taxon>
        <taxon>Pseudomonadota</taxon>
        <taxon>Gammaproteobacteria</taxon>
        <taxon>Chromatiales</taxon>
        <taxon>Ectothiorhodospiraceae</taxon>
        <taxon>Aquisalimonas</taxon>
    </lineage>
</organism>
<dbReference type="Proteomes" id="UP000199657">
    <property type="component" value="Unassembled WGS sequence"/>
</dbReference>
<dbReference type="PROSITE" id="PS51257">
    <property type="entry name" value="PROKAR_LIPOPROTEIN"/>
    <property type="match status" value="1"/>
</dbReference>
<proteinExistence type="predicted"/>
<feature type="signal peptide" evidence="1">
    <location>
        <begin position="1"/>
        <end position="20"/>
    </location>
</feature>
<reference evidence="2 3" key="1">
    <citation type="submission" date="2016-10" db="EMBL/GenBank/DDBJ databases">
        <authorList>
            <person name="de Groot N.N."/>
        </authorList>
    </citation>
    <scope>NUCLEOTIDE SEQUENCE [LARGE SCALE GENOMIC DNA]</scope>
    <source>
        <strain evidence="2 3">CGMCC 1.6291</strain>
    </source>
</reference>
<name>A0A1H8VD03_9GAMM</name>
<evidence type="ECO:0000313" key="3">
    <source>
        <dbReference type="Proteomes" id="UP000199657"/>
    </source>
</evidence>
<keyword evidence="3" id="KW-1185">Reference proteome</keyword>
<sequence length="145" mass="16723">MLQLKIRTVAVMTTFALAMAACSSEPDFPKLKSFDDIVAFEKKVLNGLYHEEAGYDFLVAAQRHVLPSDEDPAEFLPEEEEWEEGFADIIDERGTFKDIEFSRYERDFDNQELQIEGTLHFENEDLPYKGVFVKGEDGVWVMKTD</sequence>